<reference evidence="4" key="1">
    <citation type="submission" date="2016-10" db="EMBL/GenBank/DDBJ databases">
        <authorList>
            <person name="Varghese N."/>
            <person name="Submissions S."/>
        </authorList>
    </citation>
    <scope>NUCLEOTIDE SEQUENCE [LARGE SCALE GENOMIC DNA]</scope>
    <source>
        <strain evidence="4">DSM 29303</strain>
    </source>
</reference>
<evidence type="ECO:0000313" key="3">
    <source>
        <dbReference type="EMBL" id="SDX29753.1"/>
    </source>
</evidence>
<protein>
    <recommendedName>
        <fullName evidence="5">Lipoprotein</fullName>
    </recommendedName>
</protein>
<gene>
    <name evidence="3" type="ORF">SAMN05444276_104100</name>
</gene>
<proteinExistence type="predicted"/>
<feature type="chain" id="PRO_5009844367" description="Lipoprotein" evidence="2">
    <location>
        <begin position="21"/>
        <end position="140"/>
    </location>
</feature>
<accession>A0A1H3AJF6</accession>
<keyword evidence="2" id="KW-0732">Signal</keyword>
<sequence>MTRPLALAASVALICLGGCAEPMIPDSDVIRHAAEPAYTYDEGGRLAATSCRADRPSSYSGTPSACQRDVVFARQVANPADLIQPRTPGRPVAGPVGAAADAYLYRAGRTPWASAAGGGGGATAASPATAWLPPVDPYSR</sequence>
<dbReference type="EMBL" id="FNNA01000004">
    <property type="protein sequence ID" value="SDX29753.1"/>
    <property type="molecule type" value="Genomic_DNA"/>
</dbReference>
<organism evidence="3 4">
    <name type="scientific">Paracoccus sanguinis</name>
    <dbReference type="NCBI Taxonomy" id="1545044"/>
    <lineage>
        <taxon>Bacteria</taxon>
        <taxon>Pseudomonadati</taxon>
        <taxon>Pseudomonadota</taxon>
        <taxon>Alphaproteobacteria</taxon>
        <taxon>Rhodobacterales</taxon>
        <taxon>Paracoccaceae</taxon>
        <taxon>Paracoccus</taxon>
    </lineage>
</organism>
<feature type="region of interest" description="Disordered" evidence="1">
    <location>
        <begin position="115"/>
        <end position="140"/>
    </location>
</feature>
<name>A0A1H3AJF6_9RHOB</name>
<evidence type="ECO:0000256" key="1">
    <source>
        <dbReference type="SAM" id="MobiDB-lite"/>
    </source>
</evidence>
<dbReference type="RefSeq" id="WP_036735222.1">
    <property type="nucleotide sequence ID" value="NZ_FNNA01000004.1"/>
</dbReference>
<evidence type="ECO:0008006" key="5">
    <source>
        <dbReference type="Google" id="ProtNLM"/>
    </source>
</evidence>
<evidence type="ECO:0000256" key="2">
    <source>
        <dbReference type="SAM" id="SignalP"/>
    </source>
</evidence>
<dbReference type="Proteomes" id="UP000182944">
    <property type="component" value="Unassembled WGS sequence"/>
</dbReference>
<dbReference type="STRING" id="1545044.SAMN05444276_104100"/>
<dbReference type="AlphaFoldDB" id="A0A1H3AJF6"/>
<keyword evidence="4" id="KW-1185">Reference proteome</keyword>
<feature type="signal peptide" evidence="2">
    <location>
        <begin position="1"/>
        <end position="20"/>
    </location>
</feature>
<dbReference type="OrthoDB" id="7775269at2"/>
<evidence type="ECO:0000313" key="4">
    <source>
        <dbReference type="Proteomes" id="UP000182944"/>
    </source>
</evidence>